<accession>A0A7E4UXT2</accession>
<dbReference type="InterPro" id="IPR042097">
    <property type="entry name" value="Aminopeptidase_N-like_N_sf"/>
</dbReference>
<evidence type="ECO:0000259" key="14">
    <source>
        <dbReference type="Pfam" id="PF17900"/>
    </source>
</evidence>
<evidence type="ECO:0000256" key="6">
    <source>
        <dbReference type="ARBA" id="ARBA00023049"/>
    </source>
</evidence>
<feature type="domain" description="Aminopeptidase N-like N-terminal" evidence="14">
    <location>
        <begin position="158"/>
        <end position="343"/>
    </location>
</feature>
<dbReference type="PANTHER" id="PTHR11533">
    <property type="entry name" value="PROTEASE M1 ZINC METALLOPROTEASE"/>
    <property type="match status" value="1"/>
</dbReference>
<dbReference type="CDD" id="cd09601">
    <property type="entry name" value="M1_APN-Q_like"/>
    <property type="match status" value="1"/>
</dbReference>
<dbReference type="PANTHER" id="PTHR11533:SF299">
    <property type="entry name" value="AMINOPEPTIDASE"/>
    <property type="match status" value="1"/>
</dbReference>
<feature type="region of interest" description="Disordered" evidence="10">
    <location>
        <begin position="1"/>
        <end position="37"/>
    </location>
</feature>
<dbReference type="Pfam" id="PF17900">
    <property type="entry name" value="Peptidase_M1_N"/>
    <property type="match status" value="1"/>
</dbReference>
<evidence type="ECO:0000313" key="15">
    <source>
        <dbReference type="Proteomes" id="UP000492821"/>
    </source>
</evidence>
<feature type="domain" description="Peptidase M1 membrane alanine aminopeptidase" evidence="12">
    <location>
        <begin position="380"/>
        <end position="584"/>
    </location>
</feature>
<dbReference type="Pfam" id="PF11838">
    <property type="entry name" value="ERAP1_C"/>
    <property type="match status" value="1"/>
</dbReference>
<feature type="site" description="Transition state stabilizer" evidence="9">
    <location>
        <position position="535"/>
    </location>
</feature>
<evidence type="ECO:0000256" key="8">
    <source>
        <dbReference type="PIRSR" id="PIRSR634016-3"/>
    </source>
</evidence>
<dbReference type="GO" id="GO:0016020">
    <property type="term" value="C:membrane"/>
    <property type="evidence" value="ECO:0007669"/>
    <property type="project" value="TreeGrafter"/>
</dbReference>
<dbReference type="GO" id="GO:0005737">
    <property type="term" value="C:cytoplasm"/>
    <property type="evidence" value="ECO:0007669"/>
    <property type="project" value="TreeGrafter"/>
</dbReference>
<evidence type="ECO:0000256" key="11">
    <source>
        <dbReference type="SAM" id="Phobius"/>
    </source>
</evidence>
<dbReference type="InterPro" id="IPR001930">
    <property type="entry name" value="Peptidase_M1"/>
</dbReference>
<evidence type="ECO:0000256" key="9">
    <source>
        <dbReference type="PIRSR" id="PIRSR634016-4"/>
    </source>
</evidence>
<evidence type="ECO:0000256" key="7">
    <source>
        <dbReference type="PIRSR" id="PIRSR634016-1"/>
    </source>
</evidence>
<evidence type="ECO:0000256" key="4">
    <source>
        <dbReference type="ARBA" id="ARBA00022801"/>
    </source>
</evidence>
<evidence type="ECO:0000256" key="3">
    <source>
        <dbReference type="ARBA" id="ARBA00022723"/>
    </source>
</evidence>
<dbReference type="GO" id="GO:0043171">
    <property type="term" value="P:peptide catabolic process"/>
    <property type="evidence" value="ECO:0007669"/>
    <property type="project" value="TreeGrafter"/>
</dbReference>
<dbReference type="GO" id="GO:0006508">
    <property type="term" value="P:proteolysis"/>
    <property type="evidence" value="ECO:0007669"/>
    <property type="project" value="UniProtKB-KW"/>
</dbReference>
<proteinExistence type="inferred from homology"/>
<dbReference type="Pfam" id="PF01433">
    <property type="entry name" value="Peptidase_M1"/>
    <property type="match status" value="1"/>
</dbReference>
<dbReference type="Proteomes" id="UP000492821">
    <property type="component" value="Unassembled WGS sequence"/>
</dbReference>
<keyword evidence="4" id="KW-0378">Hydrolase</keyword>
<keyword evidence="2" id="KW-0645">Protease</keyword>
<sequence>MPPSSHSRRRRSIVDDDQSSNSYADEASTESGDVKNVKKDNSQKRTILLFLAVTCVLMLIVLGIFAATIVYLSQNIDDIDVDFEFDEVCEDIFGKSDNHLAAEKHAMEAYKELNKTKSLLSTKGPYDIPSLLTFNHPDLVLSGDDVGIDQYLPKNIYPYHYDVKLRVQLPVNGNNDFKISGQVRIEFNVTETSNRVYFNARGIDIENAEDWRHRNLQVANGAHSEVRYVEVPVVMEAGKKYHIVLDFVSRFQPGMEGLYLSRYLDTSGQVRYAASTQFEAMNARRLFPCLDEPYYRSSFTFVVEHPPSYDAFSNMPNVSRTLIEGGQFAQTTFAPLPNSPTYILALLIADDYAVRSAKTKDGTEVRLLARKEFINDVTEALNFGVKVLEWFNKKFEINYPFPKLDIAGIYSFSAGAMENYGLTTFREPLLFYNSNYTYSNTYGQVVIAHEFTHQWFGNLVTPEDWSQLFMSEGFAQFFETYAFAAVTDGNQAEYSLQMAKKLLGTLLNDAKPVHPNDCVANSTLELSYYFDAVTYDRAAAVFNMIRGIVGEDIFFTALRSYLSANRNGHAHWRKLAHALQNVIPKDDALSKIDFEAFFKAWLTVPGFPVVNVKKEGKKFTLKASLFLKLSHPLMDSRWPLGQTWPIPIWYRVSSDFDELKFIMMEPGKDLIVEVPNDDDLIYVNSENHGYYIVNYEGDLFDKVLIAVLNDFASSLTDVSVRFQVDACPLFLTGAISSLKYFNSVNSFYKRKTIESQIFYDCVRQFESIVEGTDISIIFYHELVKTLKPNDEPEMQYRISDSRTNFYLEEAQRLKMDQVVEELSCKVNQTLCTAQQNQKFEKYVMDCRPTDQTADCVKLAHHERGATYCEGIKTENKTYYNHLVKLYTNSRNPFEAEKLMSGLICSKDSQILSKLFTLFTTPNDLINKAKRLSYLATLSSEHPALTRKLFIQNINQIVNDFPTSAADFLNIALSAETENDYLEIVQLLHNNRSLVNRYAHVFRDILNKSRTIIEFKQKVLPGVYQYYKKIDEARVRMSEDPERCVHFGVCIKPAV</sequence>
<dbReference type="SUPFAM" id="SSF63737">
    <property type="entry name" value="Leukotriene A4 hydrolase N-terminal domain"/>
    <property type="match status" value="1"/>
</dbReference>
<keyword evidence="3 8" id="KW-0479">Metal-binding</keyword>
<feature type="binding site" evidence="8">
    <location>
        <position position="472"/>
    </location>
    <ligand>
        <name>Zn(2+)</name>
        <dbReference type="ChEBI" id="CHEBI:29105"/>
        <note>catalytic</note>
    </ligand>
</feature>
<dbReference type="GO" id="GO:0070006">
    <property type="term" value="F:metalloaminopeptidase activity"/>
    <property type="evidence" value="ECO:0007669"/>
    <property type="project" value="TreeGrafter"/>
</dbReference>
<feature type="binding site" evidence="8">
    <location>
        <position position="449"/>
    </location>
    <ligand>
        <name>Zn(2+)</name>
        <dbReference type="ChEBI" id="CHEBI:29105"/>
        <note>catalytic</note>
    </ligand>
</feature>
<keyword evidence="5 8" id="KW-0862">Zinc</keyword>
<dbReference type="GO" id="GO:0042277">
    <property type="term" value="F:peptide binding"/>
    <property type="evidence" value="ECO:0007669"/>
    <property type="project" value="TreeGrafter"/>
</dbReference>
<dbReference type="Gene3D" id="2.60.40.1730">
    <property type="entry name" value="tricorn interacting facor f3 domain"/>
    <property type="match status" value="1"/>
</dbReference>
<feature type="active site" description="Proton acceptor" evidence="7">
    <location>
        <position position="450"/>
    </location>
</feature>
<evidence type="ECO:0000256" key="2">
    <source>
        <dbReference type="ARBA" id="ARBA00022670"/>
    </source>
</evidence>
<dbReference type="InterPro" id="IPR027268">
    <property type="entry name" value="Peptidase_M4/M1_CTD_sf"/>
</dbReference>
<dbReference type="Gene3D" id="2.60.40.1910">
    <property type="match status" value="1"/>
</dbReference>
<organism evidence="15 16">
    <name type="scientific">Panagrellus redivivus</name>
    <name type="common">Microworm</name>
    <dbReference type="NCBI Taxonomy" id="6233"/>
    <lineage>
        <taxon>Eukaryota</taxon>
        <taxon>Metazoa</taxon>
        <taxon>Ecdysozoa</taxon>
        <taxon>Nematoda</taxon>
        <taxon>Chromadorea</taxon>
        <taxon>Rhabditida</taxon>
        <taxon>Tylenchina</taxon>
        <taxon>Panagrolaimomorpha</taxon>
        <taxon>Panagrolaimoidea</taxon>
        <taxon>Panagrolaimidae</taxon>
        <taxon>Panagrellus</taxon>
    </lineage>
</organism>
<dbReference type="Gene3D" id="1.10.390.10">
    <property type="entry name" value="Neutral Protease Domain 2"/>
    <property type="match status" value="1"/>
</dbReference>
<evidence type="ECO:0000256" key="5">
    <source>
        <dbReference type="ARBA" id="ARBA00022833"/>
    </source>
</evidence>
<dbReference type="InterPro" id="IPR050344">
    <property type="entry name" value="Peptidase_M1_aminopeptidases"/>
</dbReference>
<dbReference type="GO" id="GO:0008270">
    <property type="term" value="F:zinc ion binding"/>
    <property type="evidence" value="ECO:0007669"/>
    <property type="project" value="InterPro"/>
</dbReference>
<reference evidence="16" key="2">
    <citation type="submission" date="2020-10" db="UniProtKB">
        <authorList>
            <consortium name="WormBaseParasite"/>
        </authorList>
    </citation>
    <scope>IDENTIFICATION</scope>
</reference>
<keyword evidence="15" id="KW-1185">Reference proteome</keyword>
<evidence type="ECO:0000256" key="1">
    <source>
        <dbReference type="ARBA" id="ARBA00010136"/>
    </source>
</evidence>
<evidence type="ECO:0000313" key="16">
    <source>
        <dbReference type="WBParaSite" id="Pan_g14115.t1"/>
    </source>
</evidence>
<comment type="cofactor">
    <cofactor evidence="8">
        <name>Zn(2+)</name>
        <dbReference type="ChEBI" id="CHEBI:29105"/>
    </cofactor>
    <text evidence="8">Binds 1 zinc ion per subunit.</text>
</comment>
<keyword evidence="11" id="KW-0472">Membrane</keyword>
<protein>
    <submittedName>
        <fullName evidence="16">Aminopeptidase</fullName>
    </submittedName>
</protein>
<evidence type="ECO:0000259" key="12">
    <source>
        <dbReference type="Pfam" id="PF01433"/>
    </source>
</evidence>
<evidence type="ECO:0000256" key="10">
    <source>
        <dbReference type="SAM" id="MobiDB-lite"/>
    </source>
</evidence>
<dbReference type="AlphaFoldDB" id="A0A7E4UXT2"/>
<reference evidence="15" key="1">
    <citation type="journal article" date="2013" name="Genetics">
        <title>The draft genome and transcriptome of Panagrellus redivivus are shaped by the harsh demands of a free-living lifestyle.</title>
        <authorList>
            <person name="Srinivasan J."/>
            <person name="Dillman A.R."/>
            <person name="Macchietto M.G."/>
            <person name="Heikkinen L."/>
            <person name="Lakso M."/>
            <person name="Fracchia K.M."/>
            <person name="Antoshechkin I."/>
            <person name="Mortazavi A."/>
            <person name="Wong G."/>
            <person name="Sternberg P.W."/>
        </authorList>
    </citation>
    <scope>NUCLEOTIDE SEQUENCE [LARGE SCALE GENOMIC DNA]</scope>
    <source>
        <strain evidence="15">MT8872</strain>
    </source>
</reference>
<dbReference type="InterPro" id="IPR034016">
    <property type="entry name" value="M1_APN-typ"/>
</dbReference>
<dbReference type="InterPro" id="IPR024571">
    <property type="entry name" value="ERAP1-like_C_dom"/>
</dbReference>
<dbReference type="GO" id="GO:0005615">
    <property type="term" value="C:extracellular space"/>
    <property type="evidence" value="ECO:0007669"/>
    <property type="project" value="TreeGrafter"/>
</dbReference>
<feature type="binding site" evidence="8">
    <location>
        <position position="453"/>
    </location>
    <ligand>
        <name>Zn(2+)</name>
        <dbReference type="ChEBI" id="CHEBI:29105"/>
        <note>catalytic</note>
    </ligand>
</feature>
<dbReference type="SUPFAM" id="SSF55486">
    <property type="entry name" value="Metalloproteases ('zincins'), catalytic domain"/>
    <property type="match status" value="1"/>
</dbReference>
<feature type="domain" description="ERAP1-like C-terminal" evidence="13">
    <location>
        <begin position="680"/>
        <end position="996"/>
    </location>
</feature>
<keyword evidence="11" id="KW-0812">Transmembrane</keyword>
<keyword evidence="6" id="KW-0482">Metalloprotease</keyword>
<dbReference type="WBParaSite" id="Pan_g14115.t1">
    <property type="protein sequence ID" value="Pan_g14115.t1"/>
    <property type="gene ID" value="Pan_g14115"/>
</dbReference>
<feature type="compositionally biased region" description="Basic residues" evidence="10">
    <location>
        <begin position="1"/>
        <end position="11"/>
    </location>
</feature>
<evidence type="ECO:0000259" key="13">
    <source>
        <dbReference type="Pfam" id="PF11838"/>
    </source>
</evidence>
<dbReference type="PRINTS" id="PR00756">
    <property type="entry name" value="ALADIPTASE"/>
</dbReference>
<keyword evidence="11" id="KW-1133">Transmembrane helix</keyword>
<feature type="transmembrane region" description="Helical" evidence="11">
    <location>
        <begin position="47"/>
        <end position="72"/>
    </location>
</feature>
<comment type="similarity">
    <text evidence="1">Belongs to the peptidase M1 family.</text>
</comment>
<name>A0A7E4UXT2_PANRE</name>
<dbReference type="Gene3D" id="1.25.50.20">
    <property type="match status" value="1"/>
</dbReference>
<dbReference type="InterPro" id="IPR014782">
    <property type="entry name" value="Peptidase_M1_dom"/>
</dbReference>
<dbReference type="InterPro" id="IPR045357">
    <property type="entry name" value="Aminopeptidase_N-like_N"/>
</dbReference>